<feature type="transmembrane region" description="Helical" evidence="1">
    <location>
        <begin position="12"/>
        <end position="32"/>
    </location>
</feature>
<evidence type="ECO:0000259" key="2">
    <source>
        <dbReference type="Pfam" id="PF01434"/>
    </source>
</evidence>
<dbReference type="PANTHER" id="PTHR23076:SF97">
    <property type="entry name" value="ATP-DEPENDENT ZINC METALLOPROTEASE YME1L1"/>
    <property type="match status" value="1"/>
</dbReference>
<gene>
    <name evidence="3" type="ORF">PSSA1_v1c5240</name>
</gene>
<dbReference type="SUPFAM" id="SSF140990">
    <property type="entry name" value="FtsH protease domain-like"/>
    <property type="match status" value="1"/>
</dbReference>
<dbReference type="Proteomes" id="UP000283896">
    <property type="component" value="Unassembled WGS sequence"/>
</dbReference>
<evidence type="ECO:0000313" key="3">
    <source>
        <dbReference type="EMBL" id="RMI87831.1"/>
    </source>
</evidence>
<dbReference type="EMBL" id="MPBG01000008">
    <property type="protein sequence ID" value="RMI87831.1"/>
    <property type="molecule type" value="Genomic_DNA"/>
</dbReference>
<keyword evidence="1" id="KW-0472">Membrane</keyword>
<evidence type="ECO:0000313" key="4">
    <source>
        <dbReference type="Proteomes" id="UP000283896"/>
    </source>
</evidence>
<accession>A0A421NUW9</accession>
<dbReference type="InterPro" id="IPR000642">
    <property type="entry name" value="Peptidase_M41"/>
</dbReference>
<protein>
    <recommendedName>
        <fullName evidence="2">Peptidase M41 domain-containing protein</fullName>
    </recommendedName>
</protein>
<keyword evidence="1" id="KW-1133">Transmembrane helix</keyword>
<proteinExistence type="predicted"/>
<dbReference type="STRING" id="69896.S284_01670"/>
<dbReference type="GO" id="GO:0004176">
    <property type="term" value="F:ATP-dependent peptidase activity"/>
    <property type="evidence" value="ECO:0007669"/>
    <property type="project" value="InterPro"/>
</dbReference>
<organism evidence="3 4">
    <name type="scientific">Candidatus Phytoplasma solani</name>
    <dbReference type="NCBI Taxonomy" id="69896"/>
    <lineage>
        <taxon>Bacteria</taxon>
        <taxon>Bacillati</taxon>
        <taxon>Mycoplasmatota</taxon>
        <taxon>Mollicutes</taxon>
        <taxon>Acholeplasmatales</taxon>
        <taxon>Acholeplasmataceae</taxon>
        <taxon>Candidatus Phytoplasma</taxon>
        <taxon>16SrXII (Stolbur group)</taxon>
    </lineage>
</organism>
<comment type="caution">
    <text evidence="3">The sequence shown here is derived from an EMBL/GenBank/DDBJ whole genome shotgun (WGS) entry which is preliminary data.</text>
</comment>
<feature type="domain" description="Peptidase M41" evidence="2">
    <location>
        <begin position="59"/>
        <end position="152"/>
    </location>
</feature>
<sequence>MMSKTYFNRTKKWLIVFYLMALNIFFLVVIYFDNHLSIQRSFLDFFGLYHPETKEKLTEEEITAYHEAGHALITLLYPQNYKLRYVTIVPQGYTLGHSDHQVLKNNPQKSVLIALGGTAAEALIANNHQMDKKTVGKGSGSDFKKARKILKKISLNPKQDFDLSLQKVEHLLSLNKETLDQIARRLMLKKTLSPEDLHQICQKYPLKEK</sequence>
<keyword evidence="1" id="KW-0812">Transmembrane</keyword>
<keyword evidence="4" id="KW-1185">Reference proteome</keyword>
<dbReference type="AlphaFoldDB" id="A0A421NUW9"/>
<dbReference type="Gene3D" id="1.20.58.760">
    <property type="entry name" value="Peptidase M41"/>
    <property type="match status" value="1"/>
</dbReference>
<dbReference type="PANTHER" id="PTHR23076">
    <property type="entry name" value="METALLOPROTEASE M41 FTSH"/>
    <property type="match status" value="1"/>
</dbReference>
<dbReference type="RefSeq" id="WP_023161289.1">
    <property type="nucleotide sequence ID" value="NC_022588.1"/>
</dbReference>
<evidence type="ECO:0000256" key="1">
    <source>
        <dbReference type="SAM" id="Phobius"/>
    </source>
</evidence>
<dbReference type="GO" id="GO:0004222">
    <property type="term" value="F:metalloendopeptidase activity"/>
    <property type="evidence" value="ECO:0007669"/>
    <property type="project" value="InterPro"/>
</dbReference>
<dbReference type="GO" id="GO:0006508">
    <property type="term" value="P:proteolysis"/>
    <property type="evidence" value="ECO:0007669"/>
    <property type="project" value="InterPro"/>
</dbReference>
<dbReference type="KEGG" id="psol:S284_01670"/>
<reference evidence="4" key="1">
    <citation type="submission" date="2016-11" db="EMBL/GenBank/DDBJ databases">
        <title>Genome sequence of Candidatus Phytoplasma solani strain SA-1.</title>
        <authorList>
            <person name="Haryono M."/>
            <person name="Samarzija I."/>
            <person name="Seruga Music M."/>
            <person name="Hogenhout S."/>
            <person name="Kuo C.-H."/>
        </authorList>
    </citation>
    <scope>NUCLEOTIDE SEQUENCE [LARGE SCALE GENOMIC DNA]</scope>
    <source>
        <strain evidence="4">SA-1</strain>
    </source>
</reference>
<dbReference type="GO" id="GO:0005524">
    <property type="term" value="F:ATP binding"/>
    <property type="evidence" value="ECO:0007669"/>
    <property type="project" value="InterPro"/>
</dbReference>
<name>A0A421NUW9_9MOLU</name>
<dbReference type="Pfam" id="PF01434">
    <property type="entry name" value="Peptidase_M41"/>
    <property type="match status" value="1"/>
</dbReference>
<dbReference type="InterPro" id="IPR037219">
    <property type="entry name" value="Peptidase_M41-like"/>
</dbReference>